<dbReference type="AlphaFoldDB" id="A0A819Z8A5"/>
<feature type="non-terminal residue" evidence="1">
    <location>
        <position position="1"/>
    </location>
</feature>
<proteinExistence type="predicted"/>
<organism evidence="1 2">
    <name type="scientific">Rotaria sordida</name>
    <dbReference type="NCBI Taxonomy" id="392033"/>
    <lineage>
        <taxon>Eukaryota</taxon>
        <taxon>Metazoa</taxon>
        <taxon>Spiralia</taxon>
        <taxon>Gnathifera</taxon>
        <taxon>Rotifera</taxon>
        <taxon>Eurotatoria</taxon>
        <taxon>Bdelloidea</taxon>
        <taxon>Philodinida</taxon>
        <taxon>Philodinidae</taxon>
        <taxon>Rotaria</taxon>
    </lineage>
</organism>
<reference evidence="1" key="1">
    <citation type="submission" date="2021-02" db="EMBL/GenBank/DDBJ databases">
        <authorList>
            <person name="Nowell W R."/>
        </authorList>
    </citation>
    <scope>NUCLEOTIDE SEQUENCE</scope>
</reference>
<gene>
    <name evidence="1" type="ORF">OTI717_LOCUS37139</name>
</gene>
<evidence type="ECO:0000313" key="1">
    <source>
        <dbReference type="EMBL" id="CAF4169780.1"/>
    </source>
</evidence>
<comment type="caution">
    <text evidence="1">The sequence shown here is derived from an EMBL/GenBank/DDBJ whole genome shotgun (WGS) entry which is preliminary data.</text>
</comment>
<protein>
    <submittedName>
        <fullName evidence="1">Uncharacterized protein</fullName>
    </submittedName>
</protein>
<dbReference type="EMBL" id="CAJOAX010017035">
    <property type="protein sequence ID" value="CAF4169780.1"/>
    <property type="molecule type" value="Genomic_DNA"/>
</dbReference>
<sequence length="174" mass="20289">MCDEISALIDHIYELIDEIEENIEIVTHKEPEDEDIEALKYTLKQIKCGLENYLTRVDTILDEKLSYLNNDDDGHNEEEDYEEDDEVNINTIMNDPLAQLHRIINSLVVQGIISDPAQESITRNMFDDAIRALEEKQFLIETNHTIQTLTSDIIDMIDDAFFSDLRKWIEQVET</sequence>
<evidence type="ECO:0000313" key="2">
    <source>
        <dbReference type="Proteomes" id="UP000663823"/>
    </source>
</evidence>
<name>A0A819Z8A5_9BILA</name>
<dbReference type="Proteomes" id="UP000663823">
    <property type="component" value="Unassembled WGS sequence"/>
</dbReference>
<accession>A0A819Z8A5</accession>